<gene>
    <name evidence="8" type="ORF">RSET0789_LOCUS84</name>
</gene>
<organism evidence="8">
    <name type="scientific">Sundstroemia setigera</name>
    <dbReference type="NCBI Taxonomy" id="3005"/>
    <lineage>
        <taxon>Eukaryota</taxon>
        <taxon>Sar</taxon>
        <taxon>Stramenopiles</taxon>
        <taxon>Ochrophyta</taxon>
        <taxon>Bacillariophyta</taxon>
        <taxon>Coscinodiscophyceae</taxon>
        <taxon>Rhizosoleniophycidae</taxon>
        <taxon>Rhizosoleniales</taxon>
        <taxon>Rhizosoleniaceae</taxon>
        <taxon>Sundstroemia</taxon>
    </lineage>
</organism>
<keyword evidence="3 6" id="KW-0812">Transmembrane</keyword>
<dbReference type="PANTHER" id="PTHR11266:SF17">
    <property type="entry name" value="PROTEIN MPV17"/>
    <property type="match status" value="1"/>
</dbReference>
<keyword evidence="4 6" id="KW-1133">Transmembrane helix</keyword>
<evidence type="ECO:0000256" key="4">
    <source>
        <dbReference type="ARBA" id="ARBA00022989"/>
    </source>
</evidence>
<comment type="subcellular location">
    <subcellularLocation>
        <location evidence="1">Membrane</location>
        <topology evidence="1">Multi-pass membrane protein</topology>
    </subcellularLocation>
</comment>
<evidence type="ECO:0000256" key="1">
    <source>
        <dbReference type="ARBA" id="ARBA00004141"/>
    </source>
</evidence>
<evidence type="ECO:0000256" key="7">
    <source>
        <dbReference type="SAM" id="SignalP"/>
    </source>
</evidence>
<feature type="transmembrane region" description="Helical" evidence="6">
    <location>
        <begin position="124"/>
        <end position="145"/>
    </location>
</feature>
<protein>
    <recommendedName>
        <fullName evidence="9">Peroxisomal membrane protein MPV17</fullName>
    </recommendedName>
</protein>
<comment type="similarity">
    <text evidence="2 6">Belongs to the peroxisomal membrane protein PXMP2/4 family.</text>
</comment>
<feature type="signal peptide" evidence="7">
    <location>
        <begin position="1"/>
        <end position="17"/>
    </location>
</feature>
<dbReference type="GO" id="GO:0016020">
    <property type="term" value="C:membrane"/>
    <property type="evidence" value="ECO:0007669"/>
    <property type="project" value="UniProtKB-SubCell"/>
</dbReference>
<reference evidence="8" key="1">
    <citation type="submission" date="2021-01" db="EMBL/GenBank/DDBJ databases">
        <authorList>
            <person name="Corre E."/>
            <person name="Pelletier E."/>
            <person name="Niang G."/>
            <person name="Scheremetjew M."/>
            <person name="Finn R."/>
            <person name="Kale V."/>
            <person name="Holt S."/>
            <person name="Cochrane G."/>
            <person name="Meng A."/>
            <person name="Brown T."/>
            <person name="Cohen L."/>
        </authorList>
    </citation>
    <scope>NUCLEOTIDE SEQUENCE</scope>
    <source>
        <strain evidence="8">CCMP 1694</strain>
    </source>
</reference>
<evidence type="ECO:0008006" key="9">
    <source>
        <dbReference type="Google" id="ProtNLM"/>
    </source>
</evidence>
<evidence type="ECO:0000256" key="2">
    <source>
        <dbReference type="ARBA" id="ARBA00006824"/>
    </source>
</evidence>
<dbReference type="PANTHER" id="PTHR11266">
    <property type="entry name" value="PEROXISOMAL MEMBRANE PROTEIN 2, PXMP2 MPV17"/>
    <property type="match status" value="1"/>
</dbReference>
<sequence>MILRLMGVLVLTASSSAFVSTQSSNAFSKTLNSITQPSSRIPVLPAPSINGFSVHSKKTPSRRSTSSEIHLSVNQIVDEFYDPILLQHVATGGLLALAGDVTAQSLLSEKKSFPPEDWDKARTAAFVIFGSVYTGGVQHFIFSFLNESFDDPIKRLLLAQFFFIPFCYYPTFLASVPFLRAGFESGGNFLDESTIERQQDLFGETANKIPSTLLRNWCFWLPVQFFQFSIIPVDLQVTYCAAFGVIWNAILSWSTSSSSPVVTTSPSTKQGLIPAFNMTMS</sequence>
<dbReference type="EMBL" id="HBEI01000109">
    <property type="protein sequence ID" value="CAD8350009.1"/>
    <property type="molecule type" value="Transcribed_RNA"/>
</dbReference>
<dbReference type="GO" id="GO:0005737">
    <property type="term" value="C:cytoplasm"/>
    <property type="evidence" value="ECO:0007669"/>
    <property type="project" value="TreeGrafter"/>
</dbReference>
<feature type="chain" id="PRO_5031135979" description="Peroxisomal membrane protein MPV17" evidence="7">
    <location>
        <begin position="18"/>
        <end position="281"/>
    </location>
</feature>
<keyword evidence="7" id="KW-0732">Signal</keyword>
<dbReference type="Pfam" id="PF04117">
    <property type="entry name" value="Mpv17_PMP22"/>
    <property type="match status" value="1"/>
</dbReference>
<dbReference type="AlphaFoldDB" id="A0A7S0FB70"/>
<feature type="transmembrane region" description="Helical" evidence="6">
    <location>
        <begin position="157"/>
        <end position="179"/>
    </location>
</feature>
<evidence type="ECO:0000256" key="5">
    <source>
        <dbReference type="ARBA" id="ARBA00023136"/>
    </source>
</evidence>
<evidence type="ECO:0000256" key="3">
    <source>
        <dbReference type="ARBA" id="ARBA00022692"/>
    </source>
</evidence>
<dbReference type="InterPro" id="IPR007248">
    <property type="entry name" value="Mpv17_PMP22"/>
</dbReference>
<proteinExistence type="inferred from homology"/>
<keyword evidence="5 6" id="KW-0472">Membrane</keyword>
<evidence type="ECO:0000313" key="8">
    <source>
        <dbReference type="EMBL" id="CAD8350009.1"/>
    </source>
</evidence>
<evidence type="ECO:0000256" key="6">
    <source>
        <dbReference type="RuleBase" id="RU363053"/>
    </source>
</evidence>
<name>A0A7S0FB70_9STRA</name>
<accession>A0A7S0FB70</accession>